<keyword evidence="4" id="KW-1185">Reference proteome</keyword>
<gene>
    <name evidence="3" type="ORF">H9Q80_16895</name>
</gene>
<proteinExistence type="predicted"/>
<dbReference type="RefSeq" id="WP_117456255.1">
    <property type="nucleotide sequence ID" value="NZ_CP060636.1"/>
</dbReference>
<evidence type="ECO:0000256" key="1">
    <source>
        <dbReference type="ARBA" id="ARBA00022676"/>
    </source>
</evidence>
<sequence length="310" mass="36761">MKKMDKDVIYVPLQGRIGNQLFQYAIARRIQIEKGKNAKIIMDDSDVLRCKWENSLAYYNLPNVEYVHDSITKKTFVFSHQAILRNIYKVLTKYMNYKSKFAFEKKIQFFINKLGVALCENGYIDFDLDYSKPIYLEGYFQSEKYFKNYYFDIKNIITDNFHDQLNEYPEIDKIRRRNTVCISVKIEHNVGNSIFSVCGIDYWKKAIEYIMKNVENPLFFICSDNVSYVLDNLIDTNKYDYVVQDKNSPVFLSLAAMAECKHFIIGNTTFGWWAQYLSEFENKMVIAPSKWMAIDMPIDIYQNNWILIEV</sequence>
<keyword evidence="2 3" id="KW-0808">Transferase</keyword>
<dbReference type="PANTHER" id="PTHR11927:SF9">
    <property type="entry name" value="L-FUCOSYLTRANSFERASE"/>
    <property type="match status" value="1"/>
</dbReference>
<dbReference type="GO" id="GO:0016020">
    <property type="term" value="C:membrane"/>
    <property type="evidence" value="ECO:0007669"/>
    <property type="project" value="InterPro"/>
</dbReference>
<protein>
    <submittedName>
        <fullName evidence="3">Alpha-1,2-fucosyltransferase</fullName>
    </submittedName>
</protein>
<dbReference type="KEGG" id="ehn:H9Q80_16895"/>
<organism evidence="3 4">
    <name type="scientific">[Eubacterium] hominis</name>
    <dbReference type="NCBI Taxonomy" id="2764325"/>
    <lineage>
        <taxon>Bacteria</taxon>
        <taxon>Bacillati</taxon>
        <taxon>Bacillota</taxon>
        <taxon>Erysipelotrichia</taxon>
        <taxon>Erysipelotrichales</taxon>
        <taxon>Erysipelotrichaceae</taxon>
        <taxon>Amedibacillus</taxon>
    </lineage>
</organism>
<evidence type="ECO:0000313" key="4">
    <source>
        <dbReference type="Proteomes" id="UP000515856"/>
    </source>
</evidence>
<accession>A0A7G9GM70</accession>
<dbReference type="PANTHER" id="PTHR11927">
    <property type="entry name" value="GALACTOSIDE 2-L-FUCOSYLTRANSFERASE"/>
    <property type="match status" value="1"/>
</dbReference>
<dbReference type="GO" id="GO:0005975">
    <property type="term" value="P:carbohydrate metabolic process"/>
    <property type="evidence" value="ECO:0007669"/>
    <property type="project" value="InterPro"/>
</dbReference>
<dbReference type="Proteomes" id="UP000515856">
    <property type="component" value="Chromosome"/>
</dbReference>
<dbReference type="InterPro" id="IPR002516">
    <property type="entry name" value="Glyco_trans_11"/>
</dbReference>
<dbReference type="GO" id="GO:0008107">
    <property type="term" value="F:galactoside 2-alpha-L-fucosyltransferase activity"/>
    <property type="evidence" value="ECO:0007669"/>
    <property type="project" value="InterPro"/>
</dbReference>
<dbReference type="AlphaFoldDB" id="A0A7G9GM70"/>
<dbReference type="CDD" id="cd11301">
    <property type="entry name" value="Fut1_Fut2_like"/>
    <property type="match status" value="1"/>
</dbReference>
<evidence type="ECO:0000313" key="3">
    <source>
        <dbReference type="EMBL" id="QNM11902.1"/>
    </source>
</evidence>
<dbReference type="Pfam" id="PF01531">
    <property type="entry name" value="Glyco_transf_11"/>
    <property type="match status" value="1"/>
</dbReference>
<dbReference type="EMBL" id="CP060636">
    <property type="protein sequence ID" value="QNM11902.1"/>
    <property type="molecule type" value="Genomic_DNA"/>
</dbReference>
<name>A0A7G9GM70_9FIRM</name>
<evidence type="ECO:0000256" key="2">
    <source>
        <dbReference type="ARBA" id="ARBA00022679"/>
    </source>
</evidence>
<reference evidence="3 4" key="1">
    <citation type="submission" date="2020-08" db="EMBL/GenBank/DDBJ databases">
        <authorList>
            <person name="Liu C."/>
            <person name="Sun Q."/>
        </authorList>
    </citation>
    <scope>NUCLEOTIDE SEQUENCE [LARGE SCALE GENOMIC DNA]</scope>
    <source>
        <strain evidence="3 4">NSJ-61</strain>
    </source>
</reference>
<keyword evidence="1 3" id="KW-0328">Glycosyltransferase</keyword>